<evidence type="ECO:0008006" key="3">
    <source>
        <dbReference type="Google" id="ProtNLM"/>
    </source>
</evidence>
<evidence type="ECO:0000313" key="1">
    <source>
        <dbReference type="EMBL" id="QPC62811.1"/>
    </source>
</evidence>
<sequence>MAWQYDSYSQTCNKFSSYFGDIITPQADASPAQKILLAGSRSCSSDFFKPQLESCNGQINTVNARDIGGEGYRYFTEFNTVALCARACSIDPMCVSWGVFNGQSDCTLSQNDYDNLATGSSAAGSRNCGVP</sequence>
<proteinExistence type="predicted"/>
<name>A0A7S8D6L0_FUSCU</name>
<accession>A0A7S8D6L0</accession>
<reference evidence="1" key="1">
    <citation type="submission" date="2020-11" db="EMBL/GenBank/DDBJ databases">
        <title>The chromosome-scale genome resource for two endophytic Fusarium species: F. culmorum and F. pseudograminearum.</title>
        <authorList>
            <person name="Yuan Z."/>
        </authorList>
    </citation>
    <scope>NUCLEOTIDE SEQUENCE</scope>
    <source>
        <strain evidence="1">Class2-1B</strain>
    </source>
</reference>
<dbReference type="EMBL" id="CP064748">
    <property type="protein sequence ID" value="QPC62811.1"/>
    <property type="molecule type" value="Genomic_DNA"/>
</dbReference>
<evidence type="ECO:0000313" key="2">
    <source>
        <dbReference type="Proteomes" id="UP000663297"/>
    </source>
</evidence>
<gene>
    <name evidence="1" type="ORF">HYE67_005042</name>
</gene>
<protein>
    <recommendedName>
        <fullName evidence="3">Apple domain-containing protein</fullName>
    </recommendedName>
</protein>
<dbReference type="AlphaFoldDB" id="A0A7S8D6L0"/>
<dbReference type="Proteomes" id="UP000663297">
    <property type="component" value="Chromosome 2"/>
</dbReference>
<organism evidence="1 2">
    <name type="scientific">Fusarium culmorum</name>
    <dbReference type="NCBI Taxonomy" id="5516"/>
    <lineage>
        <taxon>Eukaryota</taxon>
        <taxon>Fungi</taxon>
        <taxon>Dikarya</taxon>
        <taxon>Ascomycota</taxon>
        <taxon>Pezizomycotina</taxon>
        <taxon>Sordariomycetes</taxon>
        <taxon>Hypocreomycetidae</taxon>
        <taxon>Hypocreales</taxon>
        <taxon>Nectriaceae</taxon>
        <taxon>Fusarium</taxon>
    </lineage>
</organism>